<name>A0A2J7TJ32_METSI</name>
<gene>
    <name evidence="2" type="ORF">CR492_07275</name>
</gene>
<evidence type="ECO:0008006" key="4">
    <source>
        <dbReference type="Google" id="ProtNLM"/>
    </source>
</evidence>
<sequence>MTYSGIHHAISCGTREAIGVALSPHCFRYAAATTAAWMGAGMPELAAGLLQHQDPRVTEAHYIRATSFEAARQYGAMLRSQ</sequence>
<dbReference type="SUPFAM" id="SSF56349">
    <property type="entry name" value="DNA breaking-rejoining enzymes"/>
    <property type="match status" value="1"/>
</dbReference>
<dbReference type="Proteomes" id="UP000236286">
    <property type="component" value="Unassembled WGS sequence"/>
</dbReference>
<organism evidence="2 3">
    <name type="scientific">Methylocella silvestris</name>
    <dbReference type="NCBI Taxonomy" id="199596"/>
    <lineage>
        <taxon>Bacteria</taxon>
        <taxon>Pseudomonadati</taxon>
        <taxon>Pseudomonadota</taxon>
        <taxon>Alphaproteobacteria</taxon>
        <taxon>Hyphomicrobiales</taxon>
        <taxon>Beijerinckiaceae</taxon>
        <taxon>Methylocella</taxon>
    </lineage>
</organism>
<dbReference type="GO" id="GO:0015074">
    <property type="term" value="P:DNA integration"/>
    <property type="evidence" value="ECO:0007669"/>
    <property type="project" value="InterPro"/>
</dbReference>
<dbReference type="InterPro" id="IPR011010">
    <property type="entry name" value="DNA_brk_join_enz"/>
</dbReference>
<reference evidence="2 3" key="1">
    <citation type="submission" date="2017-10" db="EMBL/GenBank/DDBJ databases">
        <title>Genome announcement of Methylocella silvestris TVC from permafrost.</title>
        <authorList>
            <person name="Wang J."/>
            <person name="Geng K."/>
            <person name="Ul-Haque F."/>
            <person name="Crombie A.T."/>
            <person name="Street L.E."/>
            <person name="Wookey P.A."/>
            <person name="Murrell J.C."/>
            <person name="Pratscher J."/>
        </authorList>
    </citation>
    <scope>NUCLEOTIDE SEQUENCE [LARGE SCALE GENOMIC DNA]</scope>
    <source>
        <strain evidence="2 3">TVC</strain>
    </source>
</reference>
<dbReference type="GO" id="GO:0003677">
    <property type="term" value="F:DNA binding"/>
    <property type="evidence" value="ECO:0007669"/>
    <property type="project" value="InterPro"/>
</dbReference>
<protein>
    <recommendedName>
        <fullName evidence="4">Tyr recombinase domain-containing protein</fullName>
    </recommendedName>
</protein>
<dbReference type="EMBL" id="PDZR01000005">
    <property type="protein sequence ID" value="PNG26771.1"/>
    <property type="molecule type" value="Genomic_DNA"/>
</dbReference>
<proteinExistence type="predicted"/>
<evidence type="ECO:0000313" key="3">
    <source>
        <dbReference type="Proteomes" id="UP000236286"/>
    </source>
</evidence>
<keyword evidence="1" id="KW-0233">DNA recombination</keyword>
<dbReference type="InterPro" id="IPR013762">
    <property type="entry name" value="Integrase-like_cat_sf"/>
</dbReference>
<comment type="caution">
    <text evidence="2">The sequence shown here is derived from an EMBL/GenBank/DDBJ whole genome shotgun (WGS) entry which is preliminary data.</text>
</comment>
<accession>A0A2J7TJ32</accession>
<dbReference type="AlphaFoldDB" id="A0A2J7TJ32"/>
<dbReference type="GO" id="GO:0006310">
    <property type="term" value="P:DNA recombination"/>
    <property type="evidence" value="ECO:0007669"/>
    <property type="project" value="UniProtKB-KW"/>
</dbReference>
<evidence type="ECO:0000256" key="1">
    <source>
        <dbReference type="ARBA" id="ARBA00023172"/>
    </source>
</evidence>
<evidence type="ECO:0000313" key="2">
    <source>
        <dbReference type="EMBL" id="PNG26771.1"/>
    </source>
</evidence>
<dbReference type="Gene3D" id="1.10.443.10">
    <property type="entry name" value="Intergrase catalytic core"/>
    <property type="match status" value="1"/>
</dbReference>